<sequence length="210" mass="23465">MATRANSSRERILATAEALILQKGFTGTSIEEILDKAAITKGGFFYHFNGKTALARALVERYIEQDNAVFHELLAQADRLSEDPLQRLLIFLNLFTEMVSGMLTIHPGCLVAAFTYELQQLDEEVREQMVAGLLGWRTLIAERLVEVAERYPARTPVSIDTLADMFSSSLEGGIILARLLDNNQALIDQVQSYRTHLRLVYDPAISALAH</sequence>
<dbReference type="Proteomes" id="UP000013165">
    <property type="component" value="Unassembled WGS sequence"/>
</dbReference>
<dbReference type="InterPro" id="IPR036271">
    <property type="entry name" value="Tet_transcr_reg_TetR-rel_C_sf"/>
</dbReference>
<dbReference type="PRINTS" id="PR00455">
    <property type="entry name" value="HTHTETR"/>
</dbReference>
<keyword evidence="2 4" id="KW-0238">DNA-binding</keyword>
<dbReference type="Pfam" id="PF16925">
    <property type="entry name" value="TetR_C_13"/>
    <property type="match status" value="1"/>
</dbReference>
<dbReference type="OrthoDB" id="9798857at2"/>
<dbReference type="SUPFAM" id="SSF46689">
    <property type="entry name" value="Homeodomain-like"/>
    <property type="match status" value="1"/>
</dbReference>
<comment type="caution">
    <text evidence="6">The sequence shown here is derived from an EMBL/GenBank/DDBJ whole genome shotgun (WGS) entry which is preliminary data.</text>
</comment>
<dbReference type="Pfam" id="PF00440">
    <property type="entry name" value="TetR_N"/>
    <property type="match status" value="1"/>
</dbReference>
<dbReference type="EMBL" id="APLQ01000014">
    <property type="protein sequence ID" value="ENO13010.2"/>
    <property type="molecule type" value="Genomic_DNA"/>
</dbReference>
<organism evidence="6 7">
    <name type="scientific">Marinobacter nanhaiticus D15-8W</name>
    <dbReference type="NCBI Taxonomy" id="626887"/>
    <lineage>
        <taxon>Bacteria</taxon>
        <taxon>Pseudomonadati</taxon>
        <taxon>Pseudomonadota</taxon>
        <taxon>Gammaproteobacteria</taxon>
        <taxon>Pseudomonadales</taxon>
        <taxon>Marinobacteraceae</taxon>
        <taxon>Marinobacter</taxon>
    </lineage>
</organism>
<dbReference type="eggNOG" id="COG1309">
    <property type="taxonomic scope" value="Bacteria"/>
</dbReference>
<evidence type="ECO:0000256" key="4">
    <source>
        <dbReference type="PROSITE-ProRule" id="PRU00335"/>
    </source>
</evidence>
<dbReference type="GO" id="GO:0003677">
    <property type="term" value="F:DNA binding"/>
    <property type="evidence" value="ECO:0007669"/>
    <property type="project" value="UniProtKB-UniRule"/>
</dbReference>
<keyword evidence="3" id="KW-0804">Transcription</keyword>
<evidence type="ECO:0000256" key="3">
    <source>
        <dbReference type="ARBA" id="ARBA00023163"/>
    </source>
</evidence>
<dbReference type="HOGENOM" id="CLU_069356_28_1_6"/>
<reference evidence="6 7" key="1">
    <citation type="journal article" date="2013" name="Genome Announc.">
        <title>Genome Sequence of the Polycyclic Aromatic Hydrocarbon-Degrading Bacterium Strain Marinobacter nanhaiticus D15-8WT.</title>
        <authorList>
            <person name="Cui Z."/>
            <person name="Gao W."/>
            <person name="Li Q."/>
            <person name="Xu G."/>
            <person name="Zheng L."/>
        </authorList>
    </citation>
    <scope>NUCLEOTIDE SEQUENCE [LARGE SCALE GENOMIC DNA]</scope>
    <source>
        <strain evidence="6 7">D15-8W</strain>
    </source>
</reference>
<dbReference type="AlphaFoldDB" id="N6VS48"/>
<dbReference type="SUPFAM" id="SSF48498">
    <property type="entry name" value="Tetracyclin repressor-like, C-terminal domain"/>
    <property type="match status" value="1"/>
</dbReference>
<dbReference type="PROSITE" id="PS50977">
    <property type="entry name" value="HTH_TETR_2"/>
    <property type="match status" value="1"/>
</dbReference>
<evidence type="ECO:0000313" key="7">
    <source>
        <dbReference type="Proteomes" id="UP000013165"/>
    </source>
</evidence>
<dbReference type="STRING" id="626887.J057_16470"/>
<keyword evidence="1" id="KW-0805">Transcription regulation</keyword>
<protein>
    <submittedName>
        <fullName evidence="6">TetR/AcrR family transcriptional regulator</fullName>
    </submittedName>
</protein>
<evidence type="ECO:0000256" key="2">
    <source>
        <dbReference type="ARBA" id="ARBA00023125"/>
    </source>
</evidence>
<dbReference type="PATRIC" id="fig|626887.3.peg.3291"/>
<dbReference type="RefSeq" id="WP_040882561.1">
    <property type="nucleotide sequence ID" value="NZ_AP028878.1"/>
</dbReference>
<name>N6VS48_9GAMM</name>
<evidence type="ECO:0000256" key="1">
    <source>
        <dbReference type="ARBA" id="ARBA00023015"/>
    </source>
</evidence>
<evidence type="ECO:0000313" key="6">
    <source>
        <dbReference type="EMBL" id="ENO13010.2"/>
    </source>
</evidence>
<feature type="domain" description="HTH tetR-type" evidence="5">
    <location>
        <begin position="6"/>
        <end position="66"/>
    </location>
</feature>
<feature type="DNA-binding region" description="H-T-H motif" evidence="4">
    <location>
        <begin position="29"/>
        <end position="48"/>
    </location>
</feature>
<proteinExistence type="predicted"/>
<dbReference type="PROSITE" id="PS01081">
    <property type="entry name" value="HTH_TETR_1"/>
    <property type="match status" value="1"/>
</dbReference>
<evidence type="ECO:0000259" key="5">
    <source>
        <dbReference type="PROSITE" id="PS50977"/>
    </source>
</evidence>
<dbReference type="InterPro" id="IPR011075">
    <property type="entry name" value="TetR_C"/>
</dbReference>
<dbReference type="InterPro" id="IPR001647">
    <property type="entry name" value="HTH_TetR"/>
</dbReference>
<keyword evidence="7" id="KW-1185">Reference proteome</keyword>
<dbReference type="Gene3D" id="1.10.357.10">
    <property type="entry name" value="Tetracycline Repressor, domain 2"/>
    <property type="match status" value="1"/>
</dbReference>
<dbReference type="InterPro" id="IPR023772">
    <property type="entry name" value="DNA-bd_HTH_TetR-type_CS"/>
</dbReference>
<gene>
    <name evidence="6" type="ORF">J057_16470</name>
</gene>
<dbReference type="PANTHER" id="PTHR47506">
    <property type="entry name" value="TRANSCRIPTIONAL REGULATORY PROTEIN"/>
    <property type="match status" value="1"/>
</dbReference>
<dbReference type="PANTHER" id="PTHR47506:SF1">
    <property type="entry name" value="HTH-TYPE TRANSCRIPTIONAL REGULATOR YJDC"/>
    <property type="match status" value="1"/>
</dbReference>
<dbReference type="InterPro" id="IPR009057">
    <property type="entry name" value="Homeodomain-like_sf"/>
</dbReference>
<accession>N6VS48</accession>